<dbReference type="GO" id="GO:0006310">
    <property type="term" value="P:DNA recombination"/>
    <property type="evidence" value="ECO:0007669"/>
    <property type="project" value="UniProtKB-KW"/>
</dbReference>
<feature type="domain" description="Core-binding (CB)" evidence="7">
    <location>
        <begin position="105"/>
        <end position="186"/>
    </location>
</feature>
<keyword evidence="2" id="KW-0229">DNA integration</keyword>
<dbReference type="PANTHER" id="PTHR30629:SF2">
    <property type="entry name" value="PROPHAGE INTEGRASE INTS-RELATED"/>
    <property type="match status" value="1"/>
</dbReference>
<dbReference type="Gene3D" id="1.10.150.130">
    <property type="match status" value="1"/>
</dbReference>
<dbReference type="Gene3D" id="1.10.443.10">
    <property type="entry name" value="Intergrase catalytic core"/>
    <property type="match status" value="1"/>
</dbReference>
<dbReference type="PROSITE" id="PS51898">
    <property type="entry name" value="TYR_RECOMBINASE"/>
    <property type="match status" value="1"/>
</dbReference>
<protein>
    <submittedName>
        <fullName evidence="8">Integrase</fullName>
    </submittedName>
</protein>
<dbReference type="Pfam" id="PF13356">
    <property type="entry name" value="Arm-DNA-bind_3"/>
    <property type="match status" value="1"/>
</dbReference>
<sequence>MRIGNKLSAAKVRALNEPGRYGDGNGLWLQVAAGAGGRMTKSWLFRYRFRGRYRAMGFGPVALVSLEEARQKATEARRMIHEGIDPLDQKRATEATERAQEASRVTFQDAAERYITAHAPGWKTDKQRQHWENTLALYAFPLIGALDVAHVDTPHLLKVLEPVWTEKHETASRVRGRIERILGWATTRGYRTGENPARWKGHLQHLLASPEKVAKVKHRPALPYADVPAFVTDLRQQGGVAARALEFTILTAARTGETIGAQWSEIDLNAETWIVPGERMKMEREHRVPLPPRAVEILRDMAATHDTEGFVFPGGKAGRGLSNMAMSVLLRRMGRDGLTVHGFRSSFRDWAAERTNYPSEMAEMALAHAVGDRVARAYLRADLFDRRRRLMVDWQRWCDGEIGTGDVVMLAEARA</sequence>
<dbReference type="InterPro" id="IPR011010">
    <property type="entry name" value="DNA_brk_join_enz"/>
</dbReference>
<gene>
    <name evidence="8" type="ORF">SAMN05421720_101357</name>
</gene>
<dbReference type="SUPFAM" id="SSF56349">
    <property type="entry name" value="DNA breaking-rejoining enzymes"/>
    <property type="match status" value="1"/>
</dbReference>
<dbReference type="InterPro" id="IPR050808">
    <property type="entry name" value="Phage_Integrase"/>
</dbReference>
<evidence type="ECO:0000256" key="4">
    <source>
        <dbReference type="ARBA" id="ARBA00023172"/>
    </source>
</evidence>
<dbReference type="GO" id="GO:0003677">
    <property type="term" value="F:DNA binding"/>
    <property type="evidence" value="ECO:0007669"/>
    <property type="project" value="UniProtKB-UniRule"/>
</dbReference>
<evidence type="ECO:0000259" key="6">
    <source>
        <dbReference type="PROSITE" id="PS51898"/>
    </source>
</evidence>
<evidence type="ECO:0000256" key="1">
    <source>
        <dbReference type="ARBA" id="ARBA00008857"/>
    </source>
</evidence>
<dbReference type="GO" id="GO:0015074">
    <property type="term" value="P:DNA integration"/>
    <property type="evidence" value="ECO:0007669"/>
    <property type="project" value="UniProtKB-KW"/>
</dbReference>
<reference evidence="8 9" key="1">
    <citation type="submission" date="2016-10" db="EMBL/GenBank/DDBJ databases">
        <authorList>
            <person name="de Groot N.N."/>
        </authorList>
    </citation>
    <scope>NUCLEOTIDE SEQUENCE [LARGE SCALE GENOMIC DNA]</scope>
    <source>
        <strain evidence="8 9">ATCC 700224</strain>
    </source>
</reference>
<dbReference type="InterPro" id="IPR002104">
    <property type="entry name" value="Integrase_catalytic"/>
</dbReference>
<accession>A0A1G6X368</accession>
<dbReference type="CDD" id="cd00801">
    <property type="entry name" value="INT_P4_C"/>
    <property type="match status" value="1"/>
</dbReference>
<dbReference type="Pfam" id="PF22022">
    <property type="entry name" value="Phage_int_M"/>
    <property type="match status" value="1"/>
</dbReference>
<dbReference type="InterPro" id="IPR025166">
    <property type="entry name" value="Integrase_DNA_bind_dom"/>
</dbReference>
<dbReference type="PROSITE" id="PS51900">
    <property type="entry name" value="CB"/>
    <property type="match status" value="1"/>
</dbReference>
<dbReference type="STRING" id="69960.SAMN05421720_101357"/>
<dbReference type="InterPro" id="IPR038488">
    <property type="entry name" value="Integrase_DNA-bd_sf"/>
</dbReference>
<evidence type="ECO:0000313" key="8">
    <source>
        <dbReference type="EMBL" id="SDD72561.1"/>
    </source>
</evidence>
<dbReference type="PANTHER" id="PTHR30629">
    <property type="entry name" value="PROPHAGE INTEGRASE"/>
    <property type="match status" value="1"/>
</dbReference>
<evidence type="ECO:0000256" key="5">
    <source>
        <dbReference type="PROSITE-ProRule" id="PRU01248"/>
    </source>
</evidence>
<keyword evidence="4" id="KW-0233">DNA recombination</keyword>
<evidence type="ECO:0000259" key="7">
    <source>
        <dbReference type="PROSITE" id="PS51900"/>
    </source>
</evidence>
<name>A0A1G6X368_9PROT</name>
<dbReference type="RefSeq" id="WP_092781174.1">
    <property type="nucleotide sequence ID" value="NZ_FNAP01000001.1"/>
</dbReference>
<comment type="similarity">
    <text evidence="1">Belongs to the 'phage' integrase family.</text>
</comment>
<evidence type="ECO:0000256" key="3">
    <source>
        <dbReference type="ARBA" id="ARBA00023125"/>
    </source>
</evidence>
<dbReference type="InterPro" id="IPR053876">
    <property type="entry name" value="Phage_int_M"/>
</dbReference>
<dbReference type="InterPro" id="IPR044068">
    <property type="entry name" value="CB"/>
</dbReference>
<dbReference type="EMBL" id="FNAP01000001">
    <property type="protein sequence ID" value="SDD72561.1"/>
    <property type="molecule type" value="Genomic_DNA"/>
</dbReference>
<dbReference type="InterPro" id="IPR010998">
    <property type="entry name" value="Integrase_recombinase_N"/>
</dbReference>
<dbReference type="Gene3D" id="3.30.160.390">
    <property type="entry name" value="Integrase, DNA-binding domain"/>
    <property type="match status" value="1"/>
</dbReference>
<organism evidence="8 9">
    <name type="scientific">Rhodospira trueperi</name>
    <dbReference type="NCBI Taxonomy" id="69960"/>
    <lineage>
        <taxon>Bacteria</taxon>
        <taxon>Pseudomonadati</taxon>
        <taxon>Pseudomonadota</taxon>
        <taxon>Alphaproteobacteria</taxon>
        <taxon>Rhodospirillales</taxon>
        <taxon>Rhodospirillaceae</taxon>
        <taxon>Rhodospira</taxon>
    </lineage>
</organism>
<dbReference type="OrthoDB" id="9795573at2"/>
<proteinExistence type="inferred from homology"/>
<keyword evidence="9" id="KW-1185">Reference proteome</keyword>
<dbReference type="Pfam" id="PF00589">
    <property type="entry name" value="Phage_integrase"/>
    <property type="match status" value="1"/>
</dbReference>
<dbReference type="Proteomes" id="UP000199412">
    <property type="component" value="Unassembled WGS sequence"/>
</dbReference>
<evidence type="ECO:0000256" key="2">
    <source>
        <dbReference type="ARBA" id="ARBA00022908"/>
    </source>
</evidence>
<evidence type="ECO:0000313" key="9">
    <source>
        <dbReference type="Proteomes" id="UP000199412"/>
    </source>
</evidence>
<dbReference type="InterPro" id="IPR013762">
    <property type="entry name" value="Integrase-like_cat_sf"/>
</dbReference>
<keyword evidence="3 5" id="KW-0238">DNA-binding</keyword>
<feature type="domain" description="Tyr recombinase" evidence="6">
    <location>
        <begin position="217"/>
        <end position="392"/>
    </location>
</feature>
<dbReference type="AlphaFoldDB" id="A0A1G6X368"/>